<gene>
    <name evidence="1" type="ORF">NCTC8738_00999</name>
</gene>
<reference evidence="1 2" key="1">
    <citation type="submission" date="2018-06" db="EMBL/GenBank/DDBJ databases">
        <authorList>
            <consortium name="Pathogen Informatics"/>
            <person name="Doyle S."/>
        </authorList>
    </citation>
    <scope>NUCLEOTIDE SEQUENCE [LARGE SCALE GENOMIC DNA]</scope>
    <source>
        <strain evidence="1 2">NCTC8738</strain>
    </source>
</reference>
<dbReference type="RefSeq" id="WP_231872479.1">
    <property type="nucleotide sequence ID" value="NZ_CP066277.1"/>
</dbReference>
<proteinExistence type="predicted"/>
<sequence>MKGYVFIVEHSELIVMLTHNDLTVLNAAEIFDQCKNSKAQYWGFKEEPLPLEEMKKLFSYMKACGKTTFLEVVAYSEEEGLEGAKLAHECCCDILMGTIFSDKINKFCQENKMKYMPFLGNITGRPSVLEGSIDSFIDEANQYLAKGVFGFDLLGYRYTGDAELLNKTVVESVDAPVCLAGSVDSFEKLDHIKEIKPWAFTIGSAFFEKKFGDDFAEQIDIVFDYMAN</sequence>
<organism evidence="1 2">
    <name type="scientific">Streptococcus lutetiensis</name>
    <dbReference type="NCBI Taxonomy" id="150055"/>
    <lineage>
        <taxon>Bacteria</taxon>
        <taxon>Bacillati</taxon>
        <taxon>Bacillota</taxon>
        <taxon>Bacilli</taxon>
        <taxon>Lactobacillales</taxon>
        <taxon>Streptococcaceae</taxon>
        <taxon>Streptococcus</taxon>
    </lineage>
</organism>
<dbReference type="Proteomes" id="UP000248954">
    <property type="component" value="Chromosome 1"/>
</dbReference>
<dbReference type="EMBL" id="LS483348">
    <property type="protein sequence ID" value="SQF42216.1"/>
    <property type="molecule type" value="Genomic_DNA"/>
</dbReference>
<dbReference type="AlphaFoldDB" id="A0AB38G709"/>
<evidence type="ECO:0000313" key="2">
    <source>
        <dbReference type="Proteomes" id="UP000248954"/>
    </source>
</evidence>
<protein>
    <submittedName>
        <fullName evidence="1">Methylglyoxal synthase</fullName>
    </submittedName>
</protein>
<evidence type="ECO:0000313" key="1">
    <source>
        <dbReference type="EMBL" id="SQF42216.1"/>
    </source>
</evidence>
<accession>A0AB38G709</accession>
<name>A0AB38G709_9STRE</name>